<accession>A0ABQ8J5F8</accession>
<evidence type="ECO:0000313" key="2">
    <source>
        <dbReference type="Proteomes" id="UP000887458"/>
    </source>
</evidence>
<keyword evidence="2" id="KW-1185">Reference proteome</keyword>
<dbReference type="EMBL" id="NJHN03000074">
    <property type="protein sequence ID" value="KAH9417753.1"/>
    <property type="molecule type" value="Genomic_DNA"/>
</dbReference>
<protein>
    <submittedName>
        <fullName evidence="1">Uncharacterized protein</fullName>
    </submittedName>
</protein>
<evidence type="ECO:0000313" key="1">
    <source>
        <dbReference type="EMBL" id="KAH9417753.1"/>
    </source>
</evidence>
<dbReference type="Proteomes" id="UP000887458">
    <property type="component" value="Unassembled WGS sequence"/>
</dbReference>
<sequence length="36" mass="4006">MATVNNKISQRKCKDGKLAIVIDSFDKQPTVSGWII</sequence>
<organism evidence="1 2">
    <name type="scientific">Dermatophagoides pteronyssinus</name>
    <name type="common">European house dust mite</name>
    <dbReference type="NCBI Taxonomy" id="6956"/>
    <lineage>
        <taxon>Eukaryota</taxon>
        <taxon>Metazoa</taxon>
        <taxon>Ecdysozoa</taxon>
        <taxon>Arthropoda</taxon>
        <taxon>Chelicerata</taxon>
        <taxon>Arachnida</taxon>
        <taxon>Acari</taxon>
        <taxon>Acariformes</taxon>
        <taxon>Sarcoptiformes</taxon>
        <taxon>Astigmata</taxon>
        <taxon>Psoroptidia</taxon>
        <taxon>Analgoidea</taxon>
        <taxon>Pyroglyphidae</taxon>
        <taxon>Dermatophagoidinae</taxon>
        <taxon>Dermatophagoides</taxon>
    </lineage>
</organism>
<proteinExistence type="predicted"/>
<reference evidence="1 2" key="2">
    <citation type="journal article" date="2022" name="Mol. Biol. Evol.">
        <title>Comparative Genomics Reveals Insights into the Divergent Evolution of Astigmatic Mites and Household Pest Adaptations.</title>
        <authorList>
            <person name="Xiong Q."/>
            <person name="Wan A.T."/>
            <person name="Liu X."/>
            <person name="Fung C.S."/>
            <person name="Xiao X."/>
            <person name="Malainual N."/>
            <person name="Hou J."/>
            <person name="Wang L."/>
            <person name="Wang M."/>
            <person name="Yang K.Y."/>
            <person name="Cui Y."/>
            <person name="Leung E.L."/>
            <person name="Nong W."/>
            <person name="Shin S.K."/>
            <person name="Au S.W."/>
            <person name="Jeong K.Y."/>
            <person name="Chew F.T."/>
            <person name="Hui J.H."/>
            <person name="Leung T.F."/>
            <person name="Tungtrongchitr A."/>
            <person name="Zhong N."/>
            <person name="Liu Z."/>
            <person name="Tsui S.K."/>
        </authorList>
    </citation>
    <scope>NUCLEOTIDE SEQUENCE [LARGE SCALE GENOMIC DNA]</scope>
    <source>
        <tissue evidence="1">Whole mite body</tissue>
    </source>
</reference>
<comment type="caution">
    <text evidence="1">The sequence shown here is derived from an EMBL/GenBank/DDBJ whole genome shotgun (WGS) entry which is preliminary data.</text>
</comment>
<name>A0ABQ8J5F8_DERPT</name>
<reference evidence="1 2" key="1">
    <citation type="journal article" date="2018" name="J. Allergy Clin. Immunol.">
        <title>High-quality assembly of Dermatophagoides pteronyssinus genome and transcriptome reveals a wide range of novel allergens.</title>
        <authorList>
            <person name="Liu X.Y."/>
            <person name="Yang K.Y."/>
            <person name="Wang M.Q."/>
            <person name="Kwok J.S."/>
            <person name="Zeng X."/>
            <person name="Yang Z."/>
            <person name="Xiao X.J."/>
            <person name="Lau C.P."/>
            <person name="Li Y."/>
            <person name="Huang Z.M."/>
            <person name="Ba J.G."/>
            <person name="Yim A.K."/>
            <person name="Ouyang C.Y."/>
            <person name="Ngai S.M."/>
            <person name="Chan T.F."/>
            <person name="Leung E.L."/>
            <person name="Liu L."/>
            <person name="Liu Z.G."/>
            <person name="Tsui S.K."/>
        </authorList>
    </citation>
    <scope>NUCLEOTIDE SEQUENCE [LARGE SCALE GENOMIC DNA]</scope>
    <source>
        <strain evidence="1">Derp</strain>
    </source>
</reference>
<gene>
    <name evidence="1" type="ORF">DERP_011464</name>
</gene>